<evidence type="ECO:0008006" key="4">
    <source>
        <dbReference type="Google" id="ProtNLM"/>
    </source>
</evidence>
<dbReference type="EMBL" id="JABEYC010000514">
    <property type="protein sequence ID" value="KAF4976610.1"/>
    <property type="molecule type" value="Genomic_DNA"/>
</dbReference>
<feature type="compositionally biased region" description="Polar residues" evidence="1">
    <location>
        <begin position="98"/>
        <end position="107"/>
    </location>
</feature>
<accession>A0A8H4XIH8</accession>
<evidence type="ECO:0000313" key="2">
    <source>
        <dbReference type="EMBL" id="KAF4976610.1"/>
    </source>
</evidence>
<dbReference type="Proteomes" id="UP000635477">
    <property type="component" value="Unassembled WGS sequence"/>
</dbReference>
<dbReference type="PANTHER" id="PTHR42070:SF1">
    <property type="entry name" value="FILAMENT ASSOCIATED PROTEIN, PUTATIVE (AFU_ORTHOLOGUE AFUA_8G06630)-RELATED"/>
    <property type="match status" value="1"/>
</dbReference>
<evidence type="ECO:0000256" key="1">
    <source>
        <dbReference type="SAM" id="MobiDB-lite"/>
    </source>
</evidence>
<evidence type="ECO:0000313" key="3">
    <source>
        <dbReference type="Proteomes" id="UP000635477"/>
    </source>
</evidence>
<reference evidence="2" key="2">
    <citation type="submission" date="2020-05" db="EMBL/GenBank/DDBJ databases">
        <authorList>
            <person name="Kim H.-S."/>
            <person name="Proctor R.H."/>
            <person name="Brown D.W."/>
        </authorList>
    </citation>
    <scope>NUCLEOTIDE SEQUENCE</scope>
    <source>
        <strain evidence="2">NRRL 22465</strain>
    </source>
</reference>
<protein>
    <recommendedName>
        <fullName evidence="4">BZIP domain-containing protein</fullName>
    </recommendedName>
</protein>
<proteinExistence type="predicted"/>
<sequence length="253" mass="27684">MSTPAQKANLARIRDNQRRSRARRREYLQELEQRLRVYELQGVEASSEVQQAARRVAEENRQLRGLLNRHGISDDYISSYLHSGAPAQADPTPVPHFNSGNPGETVQSLQHAIAPRRPVHLDPSVSYVVPPQESREPSIASVSTSSSSLWEQSGPAYGRPLPSNVSTPIGRQSMPSQMHPQQYAPQVFPGTQVPRTEAYHTVGTAGSLLEDPRRHSYSVAPMPGDASSAMAYNIPMNPFNNSIGPDAGSQGPC</sequence>
<gene>
    <name evidence="2" type="ORF">FZEAL_6749</name>
</gene>
<feature type="region of interest" description="Disordered" evidence="1">
    <location>
        <begin position="83"/>
        <end position="107"/>
    </location>
</feature>
<dbReference type="OrthoDB" id="4505928at2759"/>
<feature type="compositionally biased region" description="Low complexity" evidence="1">
    <location>
        <begin position="137"/>
        <end position="154"/>
    </location>
</feature>
<feature type="region of interest" description="Disordered" evidence="1">
    <location>
        <begin position="1"/>
        <end position="22"/>
    </location>
</feature>
<dbReference type="AlphaFoldDB" id="A0A8H4XIH8"/>
<comment type="caution">
    <text evidence="2">The sequence shown here is derived from an EMBL/GenBank/DDBJ whole genome shotgun (WGS) entry which is preliminary data.</text>
</comment>
<name>A0A8H4XIH8_9HYPO</name>
<reference evidence="2" key="1">
    <citation type="journal article" date="2020" name="BMC Genomics">
        <title>Correction to: Identification and distribution of gene clusters required for synthesis of sphingolipid metabolism inhibitors in diverse species of the filamentous fungus Fusarium.</title>
        <authorList>
            <person name="Kim H.S."/>
            <person name="Lohmar J.M."/>
            <person name="Busman M."/>
            <person name="Brown D.W."/>
            <person name="Naumann T.A."/>
            <person name="Divon H.H."/>
            <person name="Lysoe E."/>
            <person name="Uhlig S."/>
            <person name="Proctor R.H."/>
        </authorList>
    </citation>
    <scope>NUCLEOTIDE SEQUENCE</scope>
    <source>
        <strain evidence="2">NRRL 22465</strain>
    </source>
</reference>
<organism evidence="2 3">
    <name type="scientific">Fusarium zealandicum</name>
    <dbReference type="NCBI Taxonomy" id="1053134"/>
    <lineage>
        <taxon>Eukaryota</taxon>
        <taxon>Fungi</taxon>
        <taxon>Dikarya</taxon>
        <taxon>Ascomycota</taxon>
        <taxon>Pezizomycotina</taxon>
        <taxon>Sordariomycetes</taxon>
        <taxon>Hypocreomycetidae</taxon>
        <taxon>Hypocreales</taxon>
        <taxon>Nectriaceae</taxon>
        <taxon>Fusarium</taxon>
        <taxon>Fusarium staphyleae species complex</taxon>
    </lineage>
</organism>
<dbReference type="PANTHER" id="PTHR42070">
    <property type="entry name" value="FILAMENT ASSOCIATED PROTEIN, PUTATIVE (AFU_ORTHOLOGUE AFUA_8G06630)-RELATED"/>
    <property type="match status" value="1"/>
</dbReference>
<keyword evidence="3" id="KW-1185">Reference proteome</keyword>
<feature type="region of interest" description="Disordered" evidence="1">
    <location>
        <begin position="129"/>
        <end position="161"/>
    </location>
</feature>